<dbReference type="InterPro" id="IPR020103">
    <property type="entry name" value="PsdUridine_synth_cat_dom_sf"/>
</dbReference>
<dbReference type="NCBIfam" id="TIGR00005">
    <property type="entry name" value="rluA_subfam"/>
    <property type="match status" value="1"/>
</dbReference>
<evidence type="ECO:0000256" key="2">
    <source>
        <dbReference type="PROSITE-ProRule" id="PRU00182"/>
    </source>
</evidence>
<feature type="domain" description="Pseudouridine synthase RsuA/RluA-like" evidence="4">
    <location>
        <begin position="207"/>
        <end position="383"/>
    </location>
</feature>
<comment type="caution">
    <text evidence="5">The sequence shown here is derived from an EMBL/GenBank/DDBJ whole genome shotgun (WGS) entry which is preliminary data.</text>
</comment>
<proteinExistence type="predicted"/>
<dbReference type="OrthoDB" id="424794at2759"/>
<evidence type="ECO:0000313" key="6">
    <source>
        <dbReference type="Proteomes" id="UP000799429"/>
    </source>
</evidence>
<dbReference type="PANTHER" id="PTHR21600:SF40">
    <property type="entry name" value="PSEUDOURIDYLATE SYNTHASE RPUSD2"/>
    <property type="match status" value="1"/>
</dbReference>
<organism evidence="5 6">
    <name type="scientific">Patellaria atrata CBS 101060</name>
    <dbReference type="NCBI Taxonomy" id="1346257"/>
    <lineage>
        <taxon>Eukaryota</taxon>
        <taxon>Fungi</taxon>
        <taxon>Dikarya</taxon>
        <taxon>Ascomycota</taxon>
        <taxon>Pezizomycotina</taxon>
        <taxon>Dothideomycetes</taxon>
        <taxon>Dothideomycetes incertae sedis</taxon>
        <taxon>Patellariales</taxon>
        <taxon>Patellariaceae</taxon>
        <taxon>Patellaria</taxon>
    </lineage>
</organism>
<feature type="region of interest" description="Disordered" evidence="3">
    <location>
        <begin position="1"/>
        <end position="22"/>
    </location>
</feature>
<dbReference type="SUPFAM" id="SSF55120">
    <property type="entry name" value="Pseudouridine synthase"/>
    <property type="match status" value="1"/>
</dbReference>
<sequence>MPRSLFGNEAQTKNPSGSFPLSVKPLVSTPEIQYDSLSQHTHLTSSSHPLIVAPSPRILAYLVQRGRIPAPTMSLVTVEHQPPFVEAKADVFVPPPSVITTPCDPWPRPYYLSDGLRRVRPYHFTYKTYCKERWRDQGLLEIFASEFRDRPAEYYKEAIEKGLVVINGKTVSPDTKVKNGDIVSHTLHRHEPPVSAQAIGIVHEDDDMIVINKPASIPVHPAGRYNYNSIVEIIRADRGGGWNPLPCNRLDRLTSGVMFIGKHRKAADELTLQIKARTVKKEYVARVIGEFPEGEVVCEQPILQISPKLGLNRVRANGKEARTVFKRLAYYPPLKKIHDTKDGVAPHEPGKNDGMAWKRMEGYSIVRCLPLTGRTHQLRVHLQFLGHPISNDPIYCNQRVFGPSLARGDDNSDNDEDIMTRLSRMGKDEVAEAVAYYDEIVDKYHERKAEKMTGESCDVCGTELYSDPGPHELALYLHAKRYADMDGKWSYETPLPDWALPPAGMEGPREATDDTDPLAIDLEKLGLTAEGERPQVGAQNI</sequence>
<dbReference type="AlphaFoldDB" id="A0A9P4VQV1"/>
<accession>A0A9P4VQV1</accession>
<dbReference type="InterPro" id="IPR050188">
    <property type="entry name" value="RluA_PseudoU_synthase"/>
</dbReference>
<dbReference type="GO" id="GO:0000455">
    <property type="term" value="P:enzyme-directed rRNA pseudouridine synthesis"/>
    <property type="evidence" value="ECO:0007669"/>
    <property type="project" value="TreeGrafter"/>
</dbReference>
<dbReference type="CDD" id="cd02557">
    <property type="entry name" value="PseudoU_synth_ScRIB2"/>
    <property type="match status" value="1"/>
</dbReference>
<dbReference type="Pfam" id="PF00849">
    <property type="entry name" value="PseudoU_synth_2"/>
    <property type="match status" value="1"/>
</dbReference>
<dbReference type="PANTHER" id="PTHR21600">
    <property type="entry name" value="MITOCHONDRIAL RNA PSEUDOURIDINE SYNTHASE"/>
    <property type="match status" value="1"/>
</dbReference>
<evidence type="ECO:0000256" key="3">
    <source>
        <dbReference type="SAM" id="MobiDB-lite"/>
    </source>
</evidence>
<feature type="active site" evidence="1">
    <location>
        <position position="251"/>
    </location>
</feature>
<keyword evidence="2" id="KW-0694">RNA-binding</keyword>
<dbReference type="GO" id="GO:0003723">
    <property type="term" value="F:RNA binding"/>
    <property type="evidence" value="ECO:0007669"/>
    <property type="project" value="UniProtKB-KW"/>
</dbReference>
<dbReference type="InterPro" id="IPR006225">
    <property type="entry name" value="PsdUridine_synth_RluC/D"/>
</dbReference>
<dbReference type="Proteomes" id="UP000799429">
    <property type="component" value="Unassembled WGS sequence"/>
</dbReference>
<keyword evidence="6" id="KW-1185">Reference proteome</keyword>
<feature type="compositionally biased region" description="Polar residues" evidence="3">
    <location>
        <begin position="9"/>
        <end position="19"/>
    </location>
</feature>
<evidence type="ECO:0000256" key="1">
    <source>
        <dbReference type="PIRSR" id="PIRSR606225-1"/>
    </source>
</evidence>
<gene>
    <name evidence="5" type="ORF">M501DRAFT_1005029</name>
</gene>
<dbReference type="GO" id="GO:0009982">
    <property type="term" value="F:pseudouridine synthase activity"/>
    <property type="evidence" value="ECO:0007669"/>
    <property type="project" value="InterPro"/>
</dbReference>
<dbReference type="EMBL" id="MU006097">
    <property type="protein sequence ID" value="KAF2838167.1"/>
    <property type="molecule type" value="Genomic_DNA"/>
</dbReference>
<dbReference type="InterPro" id="IPR006145">
    <property type="entry name" value="PsdUridine_synth_RsuA/RluA"/>
</dbReference>
<reference evidence="5" key="1">
    <citation type="journal article" date="2020" name="Stud. Mycol.">
        <title>101 Dothideomycetes genomes: a test case for predicting lifestyles and emergence of pathogens.</title>
        <authorList>
            <person name="Haridas S."/>
            <person name="Albert R."/>
            <person name="Binder M."/>
            <person name="Bloem J."/>
            <person name="Labutti K."/>
            <person name="Salamov A."/>
            <person name="Andreopoulos B."/>
            <person name="Baker S."/>
            <person name="Barry K."/>
            <person name="Bills G."/>
            <person name="Bluhm B."/>
            <person name="Cannon C."/>
            <person name="Castanera R."/>
            <person name="Culley D."/>
            <person name="Daum C."/>
            <person name="Ezra D."/>
            <person name="Gonzalez J."/>
            <person name="Henrissat B."/>
            <person name="Kuo A."/>
            <person name="Liang C."/>
            <person name="Lipzen A."/>
            <person name="Lutzoni F."/>
            <person name="Magnuson J."/>
            <person name="Mondo S."/>
            <person name="Nolan M."/>
            <person name="Ohm R."/>
            <person name="Pangilinan J."/>
            <person name="Park H.-J."/>
            <person name="Ramirez L."/>
            <person name="Alfaro M."/>
            <person name="Sun H."/>
            <person name="Tritt A."/>
            <person name="Yoshinaga Y."/>
            <person name="Zwiers L.-H."/>
            <person name="Turgeon B."/>
            <person name="Goodwin S."/>
            <person name="Spatafora J."/>
            <person name="Crous P."/>
            <person name="Grigoriev I."/>
        </authorList>
    </citation>
    <scope>NUCLEOTIDE SEQUENCE</scope>
    <source>
        <strain evidence="5">CBS 101060</strain>
    </source>
</reference>
<evidence type="ECO:0000259" key="4">
    <source>
        <dbReference type="Pfam" id="PF00849"/>
    </source>
</evidence>
<dbReference type="PROSITE" id="PS50889">
    <property type="entry name" value="S4"/>
    <property type="match status" value="1"/>
</dbReference>
<dbReference type="PROSITE" id="PS01129">
    <property type="entry name" value="PSI_RLU"/>
    <property type="match status" value="1"/>
</dbReference>
<dbReference type="Gene3D" id="3.30.2350.10">
    <property type="entry name" value="Pseudouridine synthase"/>
    <property type="match status" value="1"/>
</dbReference>
<protein>
    <submittedName>
        <fullName evidence="5">Pseudouridine synthase</fullName>
    </submittedName>
</protein>
<dbReference type="SUPFAM" id="SSF55174">
    <property type="entry name" value="Alpha-L RNA-binding motif"/>
    <property type="match status" value="1"/>
</dbReference>
<evidence type="ECO:0000313" key="5">
    <source>
        <dbReference type="EMBL" id="KAF2838167.1"/>
    </source>
</evidence>
<name>A0A9P4VQV1_9PEZI</name>
<dbReference type="InterPro" id="IPR006224">
    <property type="entry name" value="PsdUridine_synth_RluA-like_CS"/>
</dbReference>